<evidence type="ECO:0000256" key="2">
    <source>
        <dbReference type="ARBA" id="ARBA00022737"/>
    </source>
</evidence>
<dbReference type="AlphaFoldDB" id="A0AAW2DGY5"/>
<dbReference type="InterPro" id="IPR050853">
    <property type="entry name" value="WD_repeat_DNA-damage-binding"/>
</dbReference>
<protein>
    <submittedName>
        <fullName evidence="4">Uncharacterized protein</fullName>
    </submittedName>
</protein>
<keyword evidence="5" id="KW-1185">Reference proteome</keyword>
<proteinExistence type="predicted"/>
<evidence type="ECO:0000256" key="1">
    <source>
        <dbReference type="ARBA" id="ARBA00022574"/>
    </source>
</evidence>
<dbReference type="GO" id="GO:2000001">
    <property type="term" value="P:regulation of DNA damage checkpoint"/>
    <property type="evidence" value="ECO:0007669"/>
    <property type="project" value="TreeGrafter"/>
</dbReference>
<evidence type="ECO:0000313" key="4">
    <source>
        <dbReference type="EMBL" id="KAL0009892.1"/>
    </source>
</evidence>
<evidence type="ECO:0000256" key="3">
    <source>
        <dbReference type="SAM" id="MobiDB-lite"/>
    </source>
</evidence>
<dbReference type="InterPro" id="IPR015943">
    <property type="entry name" value="WD40/YVTN_repeat-like_dom_sf"/>
</dbReference>
<feature type="region of interest" description="Disordered" evidence="3">
    <location>
        <begin position="1"/>
        <end position="40"/>
    </location>
</feature>
<dbReference type="Gene3D" id="2.130.10.10">
    <property type="entry name" value="YVTN repeat-like/Quinoprotein amine dehydrogenase"/>
    <property type="match status" value="1"/>
</dbReference>
<organism evidence="4 5">
    <name type="scientific">Lithocarpus litseifolius</name>
    <dbReference type="NCBI Taxonomy" id="425828"/>
    <lineage>
        <taxon>Eukaryota</taxon>
        <taxon>Viridiplantae</taxon>
        <taxon>Streptophyta</taxon>
        <taxon>Embryophyta</taxon>
        <taxon>Tracheophyta</taxon>
        <taxon>Spermatophyta</taxon>
        <taxon>Magnoliopsida</taxon>
        <taxon>eudicotyledons</taxon>
        <taxon>Gunneridae</taxon>
        <taxon>Pentapetalae</taxon>
        <taxon>rosids</taxon>
        <taxon>fabids</taxon>
        <taxon>Fagales</taxon>
        <taxon>Fagaceae</taxon>
        <taxon>Lithocarpus</taxon>
    </lineage>
</organism>
<dbReference type="Proteomes" id="UP001459277">
    <property type="component" value="Unassembled WGS sequence"/>
</dbReference>
<evidence type="ECO:0000313" key="5">
    <source>
        <dbReference type="Proteomes" id="UP001459277"/>
    </source>
</evidence>
<dbReference type="EMBL" id="JAZDWU010000002">
    <property type="protein sequence ID" value="KAL0009892.1"/>
    <property type="molecule type" value="Genomic_DNA"/>
</dbReference>
<accession>A0AAW2DGY5</accession>
<gene>
    <name evidence="4" type="ORF">SO802_005000</name>
</gene>
<name>A0AAW2DGY5_9ROSI</name>
<reference evidence="4 5" key="1">
    <citation type="submission" date="2024-01" db="EMBL/GenBank/DDBJ databases">
        <title>A telomere-to-telomere, gap-free genome of sweet tea (Lithocarpus litseifolius).</title>
        <authorList>
            <person name="Zhou J."/>
        </authorList>
    </citation>
    <scope>NUCLEOTIDE SEQUENCE [LARGE SCALE GENOMIC DNA]</scope>
    <source>
        <strain evidence="4">Zhou-2022a</strain>
        <tissue evidence="4">Leaf</tissue>
    </source>
</reference>
<comment type="caution">
    <text evidence="4">The sequence shown here is derived from an EMBL/GenBank/DDBJ whole genome shotgun (WGS) entry which is preliminary data.</text>
</comment>
<keyword evidence="1" id="KW-0853">WD repeat</keyword>
<keyword evidence="2" id="KW-0677">Repeat</keyword>
<dbReference type="PANTHER" id="PTHR14773">
    <property type="entry name" value="WD REPEAT-CONTAINING PROTEIN 76"/>
    <property type="match status" value="1"/>
</dbReference>
<dbReference type="GO" id="GO:0005634">
    <property type="term" value="C:nucleus"/>
    <property type="evidence" value="ECO:0007669"/>
    <property type="project" value="TreeGrafter"/>
</dbReference>
<dbReference type="PANTHER" id="PTHR14773:SF0">
    <property type="entry name" value="WD REPEAT-CONTAINING PROTEIN 76"/>
    <property type="match status" value="1"/>
</dbReference>
<dbReference type="GO" id="GO:0003677">
    <property type="term" value="F:DNA binding"/>
    <property type="evidence" value="ECO:0007669"/>
    <property type="project" value="TreeGrafter"/>
</dbReference>
<sequence>MPPEYKHSPPRGFRPINMRDAFRKTGSSSSSGSGSGSDEQLIERILGVSKKTSHEKEEFGGWNSIKGLSLGLELGSMSLNPKNIARVVPGRMMDLRFLPCSNATMIVAGNNFGNVGFWDVDSEDDDRLYLYHPHAGTISGISMHQHYFEKVINLVSKIGCIVLT</sequence>